<dbReference type="GO" id="GO:0008023">
    <property type="term" value="C:transcription elongation factor complex"/>
    <property type="evidence" value="ECO:0007669"/>
    <property type="project" value="InterPro"/>
</dbReference>
<evidence type="ECO:0000259" key="2">
    <source>
        <dbReference type="Pfam" id="PF10390"/>
    </source>
</evidence>
<dbReference type="InterPro" id="IPR019464">
    <property type="entry name" value="ELL_N"/>
</dbReference>
<keyword evidence="4" id="KW-1185">Reference proteome</keyword>
<feature type="domain" description="RNA polymerase II elongation factor ELL N-terminal" evidence="2">
    <location>
        <begin position="95"/>
        <end position="210"/>
    </location>
</feature>
<dbReference type="InterPro" id="IPR042065">
    <property type="entry name" value="E3_ELL-like"/>
</dbReference>
<feature type="compositionally biased region" description="Basic and acidic residues" evidence="1">
    <location>
        <begin position="239"/>
        <end position="258"/>
    </location>
</feature>
<accession>A0AAD5XW42</accession>
<feature type="region of interest" description="Disordered" evidence="1">
    <location>
        <begin position="227"/>
        <end position="318"/>
    </location>
</feature>
<feature type="region of interest" description="Disordered" evidence="1">
    <location>
        <begin position="101"/>
        <end position="130"/>
    </location>
</feature>
<feature type="non-terminal residue" evidence="3">
    <location>
        <position position="393"/>
    </location>
</feature>
<comment type="caution">
    <text evidence="3">The sequence shown here is derived from an EMBL/GenBank/DDBJ whole genome shotgun (WGS) entry which is preliminary data.</text>
</comment>
<dbReference type="EMBL" id="JADGJW010000816">
    <property type="protein sequence ID" value="KAJ3211732.1"/>
    <property type="molecule type" value="Genomic_DNA"/>
</dbReference>
<evidence type="ECO:0000256" key="1">
    <source>
        <dbReference type="SAM" id="MobiDB-lite"/>
    </source>
</evidence>
<dbReference type="GO" id="GO:0006368">
    <property type="term" value="P:transcription elongation by RNA polymerase II"/>
    <property type="evidence" value="ECO:0007669"/>
    <property type="project" value="InterPro"/>
</dbReference>
<dbReference type="Gene3D" id="1.10.10.2670">
    <property type="entry name" value="E3 ubiquitin-protein ligase"/>
    <property type="match status" value="1"/>
</dbReference>
<protein>
    <recommendedName>
        <fullName evidence="2">RNA polymerase II elongation factor ELL N-terminal domain-containing protein</fullName>
    </recommendedName>
</protein>
<feature type="compositionally biased region" description="Low complexity" evidence="1">
    <location>
        <begin position="113"/>
        <end position="125"/>
    </location>
</feature>
<dbReference type="SUPFAM" id="SSF46785">
    <property type="entry name" value="Winged helix' DNA-binding domain"/>
    <property type="match status" value="1"/>
</dbReference>
<dbReference type="Proteomes" id="UP001211065">
    <property type="component" value="Unassembled WGS sequence"/>
</dbReference>
<proteinExistence type="predicted"/>
<name>A0AAD5XW42_9FUNG</name>
<gene>
    <name evidence="3" type="ORF">HK099_007931</name>
</gene>
<feature type="compositionally biased region" description="Polar residues" evidence="1">
    <location>
        <begin position="259"/>
        <end position="276"/>
    </location>
</feature>
<dbReference type="InterPro" id="IPR036390">
    <property type="entry name" value="WH_DNA-bd_sf"/>
</dbReference>
<evidence type="ECO:0000313" key="4">
    <source>
        <dbReference type="Proteomes" id="UP001211065"/>
    </source>
</evidence>
<sequence length="393" mass="44948">MITSPVKITSNSTDKNKVFYRLMLPKDIIEQLTNKTSKFNLKTDAKKELTSLNLNNVKHLLKPVILTPTQDFLKKTGNLLKIEGEVALQLNFQLNKKKPKITKSTTKEEKTTAVKQSSTSKNNKSNIDEPEPLIPLKKRIVHLLAVEPRSVKELSQTLNKSAGQITKELLEIGNSRFSDDRYQLKPEAYKYVYPHQWTLYTPKEKESVIKNVSIAYEHLRLPADAPERKNLLPNGLPESTKKETEVNKKESEPVKKEVNQTNSNNSSLKPTSSNIPKSVPVPIKDNTVKKLSVKRKKPVSKPSSPKSSQYDNNLPFRSHSFGKTAAEIEKEKSILDYLEKNTQQNLIYESLTKIKLLIETKNEEEKKKMVQDDLEEEENFKKTKKILDLELKS</sequence>
<organism evidence="3 4">
    <name type="scientific">Clydaea vesicula</name>
    <dbReference type="NCBI Taxonomy" id="447962"/>
    <lineage>
        <taxon>Eukaryota</taxon>
        <taxon>Fungi</taxon>
        <taxon>Fungi incertae sedis</taxon>
        <taxon>Chytridiomycota</taxon>
        <taxon>Chytridiomycota incertae sedis</taxon>
        <taxon>Chytridiomycetes</taxon>
        <taxon>Lobulomycetales</taxon>
        <taxon>Lobulomycetaceae</taxon>
        <taxon>Clydaea</taxon>
    </lineage>
</organism>
<dbReference type="Pfam" id="PF10390">
    <property type="entry name" value="ELL"/>
    <property type="match status" value="1"/>
</dbReference>
<reference evidence="3" key="1">
    <citation type="submission" date="2020-05" db="EMBL/GenBank/DDBJ databases">
        <title>Phylogenomic resolution of chytrid fungi.</title>
        <authorList>
            <person name="Stajich J.E."/>
            <person name="Amses K."/>
            <person name="Simmons R."/>
            <person name="Seto K."/>
            <person name="Myers J."/>
            <person name="Bonds A."/>
            <person name="Quandt C.A."/>
            <person name="Barry K."/>
            <person name="Liu P."/>
            <person name="Grigoriev I."/>
            <person name="Longcore J.E."/>
            <person name="James T.Y."/>
        </authorList>
    </citation>
    <scope>NUCLEOTIDE SEQUENCE</scope>
    <source>
        <strain evidence="3">JEL0476</strain>
    </source>
</reference>
<evidence type="ECO:0000313" key="3">
    <source>
        <dbReference type="EMBL" id="KAJ3211732.1"/>
    </source>
</evidence>
<dbReference type="AlphaFoldDB" id="A0AAD5XW42"/>